<feature type="repeat" description="ANK" evidence="3">
    <location>
        <begin position="94"/>
        <end position="126"/>
    </location>
</feature>
<dbReference type="InterPro" id="IPR036770">
    <property type="entry name" value="Ankyrin_rpt-contain_sf"/>
</dbReference>
<name>G0TXB8_TRYVY</name>
<dbReference type="SMART" id="SM00248">
    <property type="entry name" value="ANK"/>
    <property type="match status" value="6"/>
</dbReference>
<keyword evidence="4" id="KW-0175">Coiled coil</keyword>
<dbReference type="Pfam" id="PF12796">
    <property type="entry name" value="Ank_2"/>
    <property type="match status" value="2"/>
</dbReference>
<proteinExistence type="predicted"/>
<evidence type="ECO:0000256" key="5">
    <source>
        <dbReference type="SAM" id="MobiDB-lite"/>
    </source>
</evidence>
<protein>
    <submittedName>
        <fullName evidence="6">Uncharacterized protein</fullName>
    </submittedName>
</protein>
<feature type="repeat" description="ANK" evidence="3">
    <location>
        <begin position="164"/>
        <end position="196"/>
    </location>
</feature>
<accession>G0TXB8</accession>
<feature type="repeat" description="ANK" evidence="3">
    <location>
        <begin position="197"/>
        <end position="229"/>
    </location>
</feature>
<feature type="coiled-coil region" evidence="4">
    <location>
        <begin position="327"/>
        <end position="393"/>
    </location>
</feature>
<evidence type="ECO:0000256" key="3">
    <source>
        <dbReference type="PROSITE-ProRule" id="PRU00023"/>
    </source>
</evidence>
<dbReference type="EMBL" id="HE573022">
    <property type="protein sequence ID" value="CCC48608.1"/>
    <property type="molecule type" value="Genomic_DNA"/>
</dbReference>
<feature type="repeat" description="ANK" evidence="3">
    <location>
        <begin position="263"/>
        <end position="301"/>
    </location>
</feature>
<keyword evidence="1" id="KW-0677">Repeat</keyword>
<dbReference type="Gene3D" id="1.25.40.20">
    <property type="entry name" value="Ankyrin repeat-containing domain"/>
    <property type="match status" value="2"/>
</dbReference>
<dbReference type="PROSITE" id="PS50088">
    <property type="entry name" value="ANK_REPEAT"/>
    <property type="match status" value="5"/>
</dbReference>
<feature type="repeat" description="ANK" evidence="3">
    <location>
        <begin position="230"/>
        <end position="262"/>
    </location>
</feature>
<organism evidence="6">
    <name type="scientific">Trypanosoma vivax (strain Y486)</name>
    <dbReference type="NCBI Taxonomy" id="1055687"/>
    <lineage>
        <taxon>Eukaryota</taxon>
        <taxon>Discoba</taxon>
        <taxon>Euglenozoa</taxon>
        <taxon>Kinetoplastea</taxon>
        <taxon>Metakinetoplastina</taxon>
        <taxon>Trypanosomatida</taxon>
        <taxon>Trypanosomatidae</taxon>
        <taxon>Trypanosoma</taxon>
        <taxon>Duttonella</taxon>
    </lineage>
</organism>
<dbReference type="AlphaFoldDB" id="G0TXB8"/>
<evidence type="ECO:0000256" key="4">
    <source>
        <dbReference type="SAM" id="Coils"/>
    </source>
</evidence>
<feature type="region of interest" description="Disordered" evidence="5">
    <location>
        <begin position="399"/>
        <end position="420"/>
    </location>
</feature>
<keyword evidence="2 3" id="KW-0040">ANK repeat</keyword>
<evidence type="ECO:0000256" key="2">
    <source>
        <dbReference type="ARBA" id="ARBA00023043"/>
    </source>
</evidence>
<dbReference type="InterPro" id="IPR002110">
    <property type="entry name" value="Ankyrin_rpt"/>
</dbReference>
<dbReference type="SUPFAM" id="SSF48403">
    <property type="entry name" value="Ankyrin repeat"/>
    <property type="match status" value="1"/>
</dbReference>
<evidence type="ECO:0000313" key="6">
    <source>
        <dbReference type="EMBL" id="CCC48608.1"/>
    </source>
</evidence>
<dbReference type="Pfam" id="PF13637">
    <property type="entry name" value="Ank_4"/>
    <property type="match status" value="1"/>
</dbReference>
<dbReference type="PANTHER" id="PTHR24171">
    <property type="entry name" value="ANKYRIN REPEAT DOMAIN-CONTAINING PROTEIN 39-RELATED"/>
    <property type="match status" value="1"/>
</dbReference>
<sequence length="420" mass="47131">MLSLLRRYMTEVSSIGGLQGPKSLLDAVRNAVVHGDLDTLRSLRNDFLSVNENVAKCVDEWGNTLVHLSLGKNTNVLDYTVKELLGNVNAVNFQGRTPLHEAVRNNYVECCEALLNYGADDTVQASTLSTPFHTAAACGSVECMEILLKRSKDAHAKVNELDRNKCSALHKSASDGDVRVTKWLVEHGAIVDQKDVNDTTPFLMAVKMGKPEVAEYLIQQGASCDQVDVRGNRPVHYCSIRCDYKILKILIGANALVNVQNNDLNTPLHLAAIHQRPNSRDWEELITLLLDAGCDPTVENASRKKPADYVGRGLKKIFSNEGSDEQLAAERLKQKEAEEDLQKLVEMESTWRAAVVADIEKTKRMQKEEIDRLHRETEERLRAEDDARLLLEEVMEKKRYQDEQKKKRTEAAEKGKGKVK</sequence>
<dbReference type="PROSITE" id="PS50297">
    <property type="entry name" value="ANK_REP_REGION"/>
    <property type="match status" value="3"/>
</dbReference>
<dbReference type="PANTHER" id="PTHR24171:SF10">
    <property type="entry name" value="ANKYRIN REPEAT DOMAIN-CONTAINING PROTEIN 29-LIKE"/>
    <property type="match status" value="1"/>
</dbReference>
<reference evidence="6" key="1">
    <citation type="journal article" date="2012" name="Proc. Natl. Acad. Sci. U.S.A.">
        <title>Antigenic diversity is generated by distinct evolutionary mechanisms in African trypanosome species.</title>
        <authorList>
            <person name="Jackson A.P."/>
            <person name="Berry A."/>
            <person name="Aslett M."/>
            <person name="Allison H.C."/>
            <person name="Burton P."/>
            <person name="Vavrova-Anderson J."/>
            <person name="Brown R."/>
            <person name="Browne H."/>
            <person name="Corton N."/>
            <person name="Hauser H."/>
            <person name="Gamble J."/>
            <person name="Gilderthorp R."/>
            <person name="Marcello L."/>
            <person name="McQuillan J."/>
            <person name="Otto T.D."/>
            <person name="Quail M.A."/>
            <person name="Sanders M.J."/>
            <person name="van Tonder A."/>
            <person name="Ginger M.L."/>
            <person name="Field M.C."/>
            <person name="Barry J.D."/>
            <person name="Hertz-Fowler C."/>
            <person name="Berriman M."/>
        </authorList>
    </citation>
    <scope>NUCLEOTIDE SEQUENCE</scope>
    <source>
        <strain evidence="6">Y486</strain>
    </source>
</reference>
<dbReference type="CDD" id="cd22249">
    <property type="entry name" value="UDM1_RNF168_RNF169-like"/>
    <property type="match status" value="1"/>
</dbReference>
<gene>
    <name evidence="6" type="ORF">TVY486_0603990</name>
</gene>
<evidence type="ECO:0000256" key="1">
    <source>
        <dbReference type="ARBA" id="ARBA00022737"/>
    </source>
</evidence>